<dbReference type="GO" id="GO:0005509">
    <property type="term" value="F:calcium ion binding"/>
    <property type="evidence" value="ECO:0007669"/>
    <property type="project" value="InterPro"/>
</dbReference>
<sequence length="380" mass="42358">MRLFFVYCVIISLGAVFTHDAENNSINEVNEKSALEKKSDTLPPCQACRMLANSFKKGMELTSRGKFEGGDASWEESHLRVYADSEIRLIEIQEKLCFDEEKATDQCHRLAEEHESILEEWWFKNRASYPDIFYFLCIDKLQVCCPDNHYGPDCKPCVGGIVNPCNGHGQCKGAGTRKGSGLCRCDAGYTGELCEKCRVGYYYDALVNASGQCFKCDKSCKGHCREGGPKGCEVCADGYQYSSELGCMDFNECLENNPCKHNTFCVNTIGSYRCVECDKSCDGCTGDGPDMCVACASGYTFQDPLCIETKTWQRSVHVEVARYATYLGLCIATCIIFRRSILIAGIIGVFVAAYITLSEYTVGEWDKRSLFKSLRALISL</sequence>
<keyword evidence="5" id="KW-1133">Transmembrane helix</keyword>
<accession>A0AAV4WL83</accession>
<dbReference type="AlphaFoldDB" id="A0AAV4WL83"/>
<dbReference type="PROSITE" id="PS50026">
    <property type="entry name" value="EGF_3"/>
    <property type="match status" value="1"/>
</dbReference>
<evidence type="ECO:0000313" key="9">
    <source>
        <dbReference type="Proteomes" id="UP001054945"/>
    </source>
</evidence>
<evidence type="ECO:0000259" key="7">
    <source>
        <dbReference type="PROSITE" id="PS50026"/>
    </source>
</evidence>
<keyword evidence="5" id="KW-0472">Membrane</keyword>
<keyword evidence="2 4" id="KW-0245">EGF-like domain</keyword>
<comment type="caution">
    <text evidence="8">The sequence shown here is derived from an EMBL/GenBank/DDBJ whole genome shotgun (WGS) entry which is preliminary data.</text>
</comment>
<dbReference type="Gene3D" id="2.10.25.10">
    <property type="entry name" value="Laminin"/>
    <property type="match status" value="2"/>
</dbReference>
<feature type="chain" id="PRO_5043966263" evidence="6">
    <location>
        <begin position="22"/>
        <end position="380"/>
    </location>
</feature>
<dbReference type="SMART" id="SM00181">
    <property type="entry name" value="EGF"/>
    <property type="match status" value="2"/>
</dbReference>
<feature type="transmembrane region" description="Helical" evidence="5">
    <location>
        <begin position="341"/>
        <end position="362"/>
    </location>
</feature>
<dbReference type="SUPFAM" id="SSF57184">
    <property type="entry name" value="Growth factor receptor domain"/>
    <property type="match status" value="1"/>
</dbReference>
<protein>
    <submittedName>
        <fullName evidence="8">Cysteine-rich with EGF-like domain protein 2-A</fullName>
    </submittedName>
</protein>
<dbReference type="EMBL" id="BPLR01016234">
    <property type="protein sequence ID" value="GIY82308.1"/>
    <property type="molecule type" value="Genomic_DNA"/>
</dbReference>
<dbReference type="SMART" id="SM00261">
    <property type="entry name" value="FU"/>
    <property type="match status" value="2"/>
</dbReference>
<dbReference type="PROSITE" id="PS01248">
    <property type="entry name" value="EGF_LAM_1"/>
    <property type="match status" value="1"/>
</dbReference>
<dbReference type="InterPro" id="IPR006212">
    <property type="entry name" value="Furin_repeat"/>
</dbReference>
<gene>
    <name evidence="8" type="primary">creld2-a</name>
    <name evidence="8" type="ORF">CEXT_201001</name>
</gene>
<dbReference type="InterPro" id="IPR018097">
    <property type="entry name" value="EGF_Ca-bd_CS"/>
</dbReference>
<evidence type="ECO:0000313" key="8">
    <source>
        <dbReference type="EMBL" id="GIY82308.1"/>
    </source>
</evidence>
<keyword evidence="6" id="KW-0732">Signal</keyword>
<evidence type="ECO:0000256" key="6">
    <source>
        <dbReference type="SAM" id="SignalP"/>
    </source>
</evidence>
<evidence type="ECO:0000256" key="1">
    <source>
        <dbReference type="ARBA" id="ARBA00005897"/>
    </source>
</evidence>
<dbReference type="InterPro" id="IPR009030">
    <property type="entry name" value="Growth_fac_rcpt_cys_sf"/>
</dbReference>
<dbReference type="PROSITE" id="PS01187">
    <property type="entry name" value="EGF_CA"/>
    <property type="match status" value="1"/>
</dbReference>
<evidence type="ECO:0000256" key="5">
    <source>
        <dbReference type="SAM" id="Phobius"/>
    </source>
</evidence>
<evidence type="ECO:0000256" key="3">
    <source>
        <dbReference type="ARBA" id="ARBA00023157"/>
    </source>
</evidence>
<dbReference type="Proteomes" id="UP001054945">
    <property type="component" value="Unassembled WGS sequence"/>
</dbReference>
<dbReference type="CDD" id="cd00055">
    <property type="entry name" value="EGF_Lam"/>
    <property type="match status" value="1"/>
</dbReference>
<reference evidence="8 9" key="1">
    <citation type="submission" date="2021-06" db="EMBL/GenBank/DDBJ databases">
        <title>Caerostris extrusa draft genome.</title>
        <authorList>
            <person name="Kono N."/>
            <person name="Arakawa K."/>
        </authorList>
    </citation>
    <scope>NUCLEOTIDE SEQUENCE [LARGE SCALE GENOMIC DNA]</scope>
</reference>
<name>A0AAV4WL83_CAEEX</name>
<evidence type="ECO:0000256" key="2">
    <source>
        <dbReference type="ARBA" id="ARBA00022536"/>
    </source>
</evidence>
<dbReference type="PROSITE" id="PS00022">
    <property type="entry name" value="EGF_1"/>
    <property type="match status" value="1"/>
</dbReference>
<comment type="caution">
    <text evidence="4">Lacks conserved residue(s) required for the propagation of feature annotation.</text>
</comment>
<feature type="signal peptide" evidence="6">
    <location>
        <begin position="1"/>
        <end position="21"/>
    </location>
</feature>
<evidence type="ECO:0000256" key="4">
    <source>
        <dbReference type="PROSITE-ProRule" id="PRU00076"/>
    </source>
</evidence>
<organism evidence="8 9">
    <name type="scientific">Caerostris extrusa</name>
    <name type="common">Bark spider</name>
    <name type="synonym">Caerostris bankana</name>
    <dbReference type="NCBI Taxonomy" id="172846"/>
    <lineage>
        <taxon>Eukaryota</taxon>
        <taxon>Metazoa</taxon>
        <taxon>Ecdysozoa</taxon>
        <taxon>Arthropoda</taxon>
        <taxon>Chelicerata</taxon>
        <taxon>Arachnida</taxon>
        <taxon>Araneae</taxon>
        <taxon>Araneomorphae</taxon>
        <taxon>Entelegynae</taxon>
        <taxon>Araneoidea</taxon>
        <taxon>Araneidae</taxon>
        <taxon>Caerostris</taxon>
    </lineage>
</organism>
<comment type="similarity">
    <text evidence="1">Belongs to the CRELD family.</text>
</comment>
<dbReference type="SMART" id="SM00179">
    <property type="entry name" value="EGF_CA"/>
    <property type="match status" value="1"/>
</dbReference>
<dbReference type="InterPro" id="IPR002049">
    <property type="entry name" value="LE_dom"/>
</dbReference>
<dbReference type="InterPro" id="IPR001881">
    <property type="entry name" value="EGF-like_Ca-bd_dom"/>
</dbReference>
<proteinExistence type="inferred from homology"/>
<keyword evidence="3 4" id="KW-1015">Disulfide bond</keyword>
<feature type="disulfide bond" evidence="4">
    <location>
        <begin position="185"/>
        <end position="194"/>
    </location>
</feature>
<dbReference type="CDD" id="cd00064">
    <property type="entry name" value="FU"/>
    <property type="match status" value="1"/>
</dbReference>
<keyword evidence="5" id="KW-0812">Transmembrane</keyword>
<dbReference type="CDD" id="cd00054">
    <property type="entry name" value="EGF_CA"/>
    <property type="match status" value="1"/>
</dbReference>
<feature type="domain" description="EGF-like" evidence="7">
    <location>
        <begin position="153"/>
        <end position="195"/>
    </location>
</feature>
<keyword evidence="9" id="KW-1185">Reference proteome</keyword>
<dbReference type="InterPro" id="IPR000742">
    <property type="entry name" value="EGF"/>
</dbReference>